<comment type="subcellular location">
    <subcellularLocation>
        <location evidence="8">Cytoplasm</location>
    </subcellularLocation>
</comment>
<evidence type="ECO:0000256" key="7">
    <source>
        <dbReference type="ARBA" id="ARBA00044507"/>
    </source>
</evidence>
<evidence type="ECO:0000256" key="1">
    <source>
        <dbReference type="ARBA" id="ARBA00001933"/>
    </source>
</evidence>
<evidence type="ECO:0000256" key="8">
    <source>
        <dbReference type="HAMAP-Rule" id="MF_00423"/>
    </source>
</evidence>
<evidence type="ECO:0000256" key="6">
    <source>
        <dbReference type="ARBA" id="ARBA00023266"/>
    </source>
</evidence>
<dbReference type="InterPro" id="IPR015424">
    <property type="entry name" value="PyrdxlP-dep_Trfase"/>
</dbReference>
<dbReference type="Gene3D" id="3.90.1150.180">
    <property type="match status" value="1"/>
</dbReference>
<keyword evidence="4 8" id="KW-0663">Pyridoxal phosphate</keyword>
<dbReference type="HAMAP" id="MF_00423">
    <property type="entry name" value="SelA"/>
    <property type="match status" value="1"/>
</dbReference>
<protein>
    <recommendedName>
        <fullName evidence="8">L-seryl-tRNA(Sec) selenium transferase</fullName>
        <ecNumber evidence="8">2.9.1.1</ecNumber>
    </recommendedName>
    <alternativeName>
        <fullName evidence="8">Selenocysteine synthase</fullName>
        <shortName evidence="8">Sec synthase</shortName>
    </alternativeName>
    <alternativeName>
        <fullName evidence="8">Selenocysteinyl-tRNA(Sec) synthase</fullName>
    </alternativeName>
</protein>
<dbReference type="PANTHER" id="PTHR32328:SF0">
    <property type="entry name" value="L-SERYL-TRNA(SEC) SELENIUM TRANSFERASE"/>
    <property type="match status" value="1"/>
</dbReference>
<keyword evidence="6 8" id="KW-0711">Selenium</keyword>
<evidence type="ECO:0000313" key="9">
    <source>
        <dbReference type="EMBL" id="QPG57507.2"/>
    </source>
</evidence>
<keyword evidence="3 8" id="KW-0808">Transferase</keyword>
<reference evidence="9" key="1">
    <citation type="submission" date="2021-07" db="EMBL/GenBank/DDBJ databases">
        <title>Shewanella sp. YLB-07 whole genome sequence.</title>
        <authorList>
            <person name="Yu L."/>
        </authorList>
    </citation>
    <scope>NUCLEOTIDE SEQUENCE</scope>
    <source>
        <strain evidence="9">YLB-08</strain>
    </source>
</reference>
<evidence type="ECO:0000313" key="10">
    <source>
        <dbReference type="Proteomes" id="UP000316416"/>
    </source>
</evidence>
<keyword evidence="5 8" id="KW-0648">Protein biosynthesis</keyword>
<evidence type="ECO:0000256" key="2">
    <source>
        <dbReference type="ARBA" id="ARBA00022490"/>
    </source>
</evidence>
<dbReference type="SUPFAM" id="SSF53383">
    <property type="entry name" value="PLP-dependent transferases"/>
    <property type="match status" value="1"/>
</dbReference>
<keyword evidence="10" id="KW-1185">Reference proteome</keyword>
<keyword evidence="2 8" id="KW-0963">Cytoplasm</keyword>
<dbReference type="Gene3D" id="3.40.640.10">
    <property type="entry name" value="Type I PLP-dependent aspartate aminotransferase-like (Major domain)"/>
    <property type="match status" value="1"/>
</dbReference>
<dbReference type="NCBIfam" id="TIGR00474">
    <property type="entry name" value="selA"/>
    <property type="match status" value="1"/>
</dbReference>
<evidence type="ECO:0000256" key="4">
    <source>
        <dbReference type="ARBA" id="ARBA00022898"/>
    </source>
</evidence>
<comment type="catalytic activity">
    <reaction evidence="8">
        <text>L-seryl-tRNA(Sec) + selenophosphate + H(+) = L-selenocysteinyl-tRNA(Sec) + phosphate</text>
        <dbReference type="Rhea" id="RHEA:22728"/>
        <dbReference type="Rhea" id="RHEA-COMP:9742"/>
        <dbReference type="Rhea" id="RHEA-COMP:9743"/>
        <dbReference type="ChEBI" id="CHEBI:15378"/>
        <dbReference type="ChEBI" id="CHEBI:16144"/>
        <dbReference type="ChEBI" id="CHEBI:43474"/>
        <dbReference type="ChEBI" id="CHEBI:78533"/>
        <dbReference type="ChEBI" id="CHEBI:78573"/>
        <dbReference type="EC" id="2.9.1.1"/>
    </reaction>
</comment>
<evidence type="ECO:0000256" key="5">
    <source>
        <dbReference type="ARBA" id="ARBA00022917"/>
    </source>
</evidence>
<gene>
    <name evidence="8 9" type="primary">selA</name>
    <name evidence="9" type="ORF">FM038_008675</name>
</gene>
<name>A0ABX6VAJ0_9GAMM</name>
<organism evidence="9 10">
    <name type="scientific">Shewanella eurypsychrophilus</name>
    <dbReference type="NCBI Taxonomy" id="2593656"/>
    <lineage>
        <taxon>Bacteria</taxon>
        <taxon>Pseudomonadati</taxon>
        <taxon>Pseudomonadota</taxon>
        <taxon>Gammaproteobacteria</taxon>
        <taxon>Alteromonadales</taxon>
        <taxon>Shewanellaceae</taxon>
        <taxon>Shewanella</taxon>
    </lineage>
</organism>
<comment type="cofactor">
    <cofactor evidence="1 8">
        <name>pyridoxal 5'-phosphate</name>
        <dbReference type="ChEBI" id="CHEBI:597326"/>
    </cofactor>
</comment>
<accession>A0ABX6VAJ0</accession>
<dbReference type="PANTHER" id="PTHR32328">
    <property type="entry name" value="L-SERYL-TRNA(SEC) SELENIUM TRANSFERASE"/>
    <property type="match status" value="1"/>
</dbReference>
<dbReference type="InterPro" id="IPR018319">
    <property type="entry name" value="SelA-like"/>
</dbReference>
<dbReference type="EMBL" id="CP045503">
    <property type="protein sequence ID" value="QPG57507.2"/>
    <property type="molecule type" value="Genomic_DNA"/>
</dbReference>
<dbReference type="InterPro" id="IPR004534">
    <property type="entry name" value="SelA_trans"/>
</dbReference>
<comment type="pathway">
    <text evidence="8">Aminoacyl-tRNA biosynthesis; selenocysteinyl-tRNA(Sec) biosynthesis; selenocysteinyl-tRNA(Sec) from L-seryl-tRNA(Sec) (bacterial route): step 1/1.</text>
</comment>
<feature type="modified residue" description="N6-(pyridoxal phosphate)lysine" evidence="8">
    <location>
        <position position="295"/>
    </location>
</feature>
<sequence length="473" mass="51790">MSQKSNPKAHPEANYRLPQVEQLLQQDFLSPFIKSLSRPVVTMVIRDYFTQIRQSESFKHAGVDGLDITQALSSRLHGVLLQRQTAVINATGTIIHTNLGRSPIDPALWDAVKAVNTGYNNLELKLEDGKRGQRKGLLDTLLCALTGAEAGLLVNNNACSIYLLLHALAKGKEVIVSRGEQIQIGGGFRIPDILALSGAKLVEVGTTNITTADDYIEAITDNTAMVLIVHQSNFVIRGFTESADIKELSRRLPKEVILAVDQGSGVTNEPHFPEEKSVIKYIASGADLVCFSGDKILGGPQAGIICGDASLVQRLEKNPMMRAFRPGRVVLSLIEELLVRKLNEQESGRGISERQVAQLSSTLNKADRLTQLFPNHIEICPLKAVVGGGTLPDIDYDCWGVILAGDPLKLSRELRLASTPIIGVIQRDKFILNLASVTDSDFELLILQLEDYLYLKEGFIDGHCRGEQVRTVV</sequence>
<dbReference type="Proteomes" id="UP000316416">
    <property type="component" value="Chromosome"/>
</dbReference>
<proteinExistence type="inferred from homology"/>
<dbReference type="Pfam" id="PF03841">
    <property type="entry name" value="SelA"/>
    <property type="match status" value="1"/>
</dbReference>
<dbReference type="EC" id="2.9.1.1" evidence="8"/>
<comment type="function">
    <text evidence="8">Converts seryl-tRNA(Sec) to selenocysteinyl-tRNA(Sec) required for selenoprotein biosynthesis.</text>
</comment>
<dbReference type="InterPro" id="IPR015421">
    <property type="entry name" value="PyrdxlP-dep_Trfase_major"/>
</dbReference>
<evidence type="ECO:0000256" key="3">
    <source>
        <dbReference type="ARBA" id="ARBA00022679"/>
    </source>
</evidence>
<dbReference type="GO" id="GO:0004125">
    <property type="term" value="F:L-seryl-tRNA(Sec) selenium transferase activity"/>
    <property type="evidence" value="ECO:0007669"/>
    <property type="project" value="UniProtKB-EC"/>
</dbReference>
<comment type="similarity">
    <text evidence="7 8">Belongs to the SelA family.</text>
</comment>